<organism evidence="2 3">
    <name type="scientific">Mikania micrantha</name>
    <name type="common">bitter vine</name>
    <dbReference type="NCBI Taxonomy" id="192012"/>
    <lineage>
        <taxon>Eukaryota</taxon>
        <taxon>Viridiplantae</taxon>
        <taxon>Streptophyta</taxon>
        <taxon>Embryophyta</taxon>
        <taxon>Tracheophyta</taxon>
        <taxon>Spermatophyta</taxon>
        <taxon>Magnoliopsida</taxon>
        <taxon>eudicotyledons</taxon>
        <taxon>Gunneridae</taxon>
        <taxon>Pentapetalae</taxon>
        <taxon>asterids</taxon>
        <taxon>campanulids</taxon>
        <taxon>Asterales</taxon>
        <taxon>Asteraceae</taxon>
        <taxon>Asteroideae</taxon>
        <taxon>Heliantheae alliance</taxon>
        <taxon>Eupatorieae</taxon>
        <taxon>Mikania</taxon>
    </lineage>
</organism>
<feature type="domain" description="DUF4378" evidence="1">
    <location>
        <begin position="417"/>
        <end position="577"/>
    </location>
</feature>
<name>A0A5N6PCF5_9ASTR</name>
<evidence type="ECO:0000313" key="3">
    <source>
        <dbReference type="Proteomes" id="UP000326396"/>
    </source>
</evidence>
<dbReference type="Proteomes" id="UP000326396">
    <property type="component" value="Linkage Group LG13"/>
</dbReference>
<sequence>MGKVLWIEDEEKLDKSRPGCMSGIFRTLDCHHWLFKHAKRNRRYKRISDDDQDPFEVVKLLDTKTSHILTNRRTLPAKKRLLKARINALVSEDNDKEQDQDYVSSPKLQRTYSIHHLETNEWVHPIIFFPENVTENKVSSKANVNLPNPETHNSRDILDIFKVDKELFVSTIQHRSPSSVTKPKLTKSGSFPTAYKSFSRNLMPMKLKDKLNEIYTISKAEKTKNSNDGLNSKNITHFRRIASLNESATRFLDFSVSKEATLCHSRSLKVTNRSENRLSNDLNQGSHDTYFLRSSSQIERNPCLSPLIIDKHAELNSTQDCESLNKVVDTSDAFLEKEHSPKSKYTEFSEDAFGLKIEEDNHQIIGEFTQENTVIVPEYCPQEENVQISKGFEENVEKEIKTVNNKKRMESSTKDDDFNYVKKILERSGFLKNGFQQTWYSLNQPLDPFIFQEIESHYYHVPERFAEEVNALSHRLLVFDLVDEVLLKMYERSLSYYPKKLSSFCHTRPAPTRSLVLDEVWNTVSRLLNFKHDNNESLNDIVSRDLRSDDGWMNLQLDSECVGLDLEDLILDEVLEEVVFKLI</sequence>
<dbReference type="PANTHER" id="PTHR47071:SF2">
    <property type="entry name" value="PROTEIN TRM32"/>
    <property type="match status" value="1"/>
</dbReference>
<protein>
    <recommendedName>
        <fullName evidence="1">DUF4378 domain-containing protein</fullName>
    </recommendedName>
</protein>
<dbReference type="AlphaFoldDB" id="A0A5N6PCF5"/>
<dbReference type="Pfam" id="PF14309">
    <property type="entry name" value="DUF4378"/>
    <property type="match status" value="1"/>
</dbReference>
<dbReference type="OrthoDB" id="758104at2759"/>
<dbReference type="InterPro" id="IPR044257">
    <property type="entry name" value="TRM32-like"/>
</dbReference>
<keyword evidence="3" id="KW-1185">Reference proteome</keyword>
<gene>
    <name evidence="2" type="ORF">E3N88_11091</name>
</gene>
<proteinExistence type="predicted"/>
<accession>A0A5N6PCF5</accession>
<dbReference type="PANTHER" id="PTHR47071">
    <property type="entry name" value="PROTEIN TRM32"/>
    <property type="match status" value="1"/>
</dbReference>
<comment type="caution">
    <text evidence="2">The sequence shown here is derived from an EMBL/GenBank/DDBJ whole genome shotgun (WGS) entry which is preliminary data.</text>
</comment>
<dbReference type="InterPro" id="IPR025486">
    <property type="entry name" value="DUF4378"/>
</dbReference>
<dbReference type="EMBL" id="SZYD01000005">
    <property type="protein sequence ID" value="KAD6119820.1"/>
    <property type="molecule type" value="Genomic_DNA"/>
</dbReference>
<reference evidence="2 3" key="1">
    <citation type="submission" date="2019-05" db="EMBL/GenBank/DDBJ databases">
        <title>Mikania micrantha, genome provides insights into the molecular mechanism of rapid growth.</title>
        <authorList>
            <person name="Liu B."/>
        </authorList>
    </citation>
    <scope>NUCLEOTIDE SEQUENCE [LARGE SCALE GENOMIC DNA]</scope>
    <source>
        <strain evidence="2">NLD-2019</strain>
        <tissue evidence="2">Leaf</tissue>
    </source>
</reference>
<evidence type="ECO:0000313" key="2">
    <source>
        <dbReference type="EMBL" id="KAD6119820.1"/>
    </source>
</evidence>
<evidence type="ECO:0000259" key="1">
    <source>
        <dbReference type="Pfam" id="PF14309"/>
    </source>
</evidence>